<dbReference type="RefSeq" id="WP_231332716.1">
    <property type="nucleotide sequence ID" value="NZ_CP059572.1"/>
</dbReference>
<name>A0ABX8QLZ1_9ACTN</name>
<dbReference type="Gene3D" id="1.10.357.10">
    <property type="entry name" value="Tetracycline Repressor, domain 2"/>
    <property type="match status" value="1"/>
</dbReference>
<keyword evidence="1" id="KW-0805">Transcription regulation</keyword>
<sequence length="223" mass="24263">MARTRDPAVRTLLIERAAHMLRLREPITLRSLVAGTGVSTMAVYTHFGGMDGMWKALRQEGFTRLAARFAELSVSADPVRDLAALVAAYVGNALDHPDLYRVMFDATFDLEDLKAADATLEYLVQAVRRGADSGRLRADADPLQLAIQSWVIGHGLVSLVANGPLPCETLDHGVPMLTALFVGEGDRPDRCRASVERGWRRSFPAEPAGDGAPTAVSRRSPER</sequence>
<reference evidence="5" key="1">
    <citation type="submission" date="2020-07" db="EMBL/GenBank/DDBJ databases">
        <authorList>
            <person name="Tarantini F.S."/>
            <person name="Hong K.W."/>
            <person name="Chan K.G."/>
        </authorList>
    </citation>
    <scope>NUCLEOTIDE SEQUENCE</scope>
    <source>
        <strain evidence="5">32-07</strain>
    </source>
</reference>
<keyword evidence="2" id="KW-0804">Transcription</keyword>
<dbReference type="SUPFAM" id="SSF48498">
    <property type="entry name" value="Tetracyclin repressor-like, C-terminal domain"/>
    <property type="match status" value="1"/>
</dbReference>
<dbReference type="Proteomes" id="UP001049518">
    <property type="component" value="Chromosome"/>
</dbReference>
<evidence type="ECO:0000256" key="3">
    <source>
        <dbReference type="SAM" id="MobiDB-lite"/>
    </source>
</evidence>
<keyword evidence="6" id="KW-1185">Reference proteome</keyword>
<organism evidence="5 6">
    <name type="scientific">Actinomadura graeca</name>
    <dbReference type="NCBI Taxonomy" id="2750812"/>
    <lineage>
        <taxon>Bacteria</taxon>
        <taxon>Bacillati</taxon>
        <taxon>Actinomycetota</taxon>
        <taxon>Actinomycetes</taxon>
        <taxon>Streptosporangiales</taxon>
        <taxon>Thermomonosporaceae</taxon>
        <taxon>Actinomadura</taxon>
    </lineage>
</organism>
<dbReference type="InterPro" id="IPR009057">
    <property type="entry name" value="Homeodomain-like_sf"/>
</dbReference>
<dbReference type="EMBL" id="CP059572">
    <property type="protein sequence ID" value="QXJ19694.1"/>
    <property type="molecule type" value="Genomic_DNA"/>
</dbReference>
<evidence type="ECO:0000256" key="1">
    <source>
        <dbReference type="ARBA" id="ARBA00023015"/>
    </source>
</evidence>
<gene>
    <name evidence="5" type="ORF">AGRA3207_000268</name>
</gene>
<dbReference type="SUPFAM" id="SSF46689">
    <property type="entry name" value="Homeodomain-like"/>
    <property type="match status" value="1"/>
</dbReference>
<protein>
    <submittedName>
        <fullName evidence="5">TetR/AcrR family transcriptional regulator</fullName>
    </submittedName>
</protein>
<proteinExistence type="predicted"/>
<feature type="domain" description="HTH-type transcriptional regulator MT1864/Rv1816-like C-terminal" evidence="4">
    <location>
        <begin position="82"/>
        <end position="166"/>
    </location>
</feature>
<dbReference type="Pfam" id="PF13305">
    <property type="entry name" value="TetR_C_33"/>
    <property type="match status" value="1"/>
</dbReference>
<evidence type="ECO:0000313" key="6">
    <source>
        <dbReference type="Proteomes" id="UP001049518"/>
    </source>
</evidence>
<evidence type="ECO:0000256" key="2">
    <source>
        <dbReference type="ARBA" id="ARBA00023163"/>
    </source>
</evidence>
<feature type="region of interest" description="Disordered" evidence="3">
    <location>
        <begin position="202"/>
        <end position="223"/>
    </location>
</feature>
<dbReference type="InterPro" id="IPR036271">
    <property type="entry name" value="Tet_transcr_reg_TetR-rel_C_sf"/>
</dbReference>
<accession>A0ABX8QLZ1</accession>
<evidence type="ECO:0000259" key="4">
    <source>
        <dbReference type="Pfam" id="PF13305"/>
    </source>
</evidence>
<dbReference type="InterPro" id="IPR025996">
    <property type="entry name" value="MT1864/Rv1816-like_C"/>
</dbReference>
<evidence type="ECO:0000313" key="5">
    <source>
        <dbReference type="EMBL" id="QXJ19694.1"/>
    </source>
</evidence>